<organism evidence="13 14">
    <name type="scientific">Zancudomyces culisetae</name>
    <name type="common">Gut fungus</name>
    <name type="synonym">Smittium culisetae</name>
    <dbReference type="NCBI Taxonomy" id="1213189"/>
    <lineage>
        <taxon>Eukaryota</taxon>
        <taxon>Fungi</taxon>
        <taxon>Fungi incertae sedis</taxon>
        <taxon>Zoopagomycota</taxon>
        <taxon>Kickxellomycotina</taxon>
        <taxon>Harpellomycetes</taxon>
        <taxon>Harpellales</taxon>
        <taxon>Legeriomycetaceae</taxon>
        <taxon>Zancudomyces</taxon>
    </lineage>
</organism>
<gene>
    <name evidence="13" type="ORF">AX774_g531</name>
</gene>
<proteinExistence type="inferred from homology"/>
<accession>A0A1R1PY72</accession>
<keyword evidence="6 10" id="KW-0413">Isomerase</keyword>
<feature type="domain" description="NAD(P)-binding" evidence="12">
    <location>
        <begin position="51"/>
        <end position="376"/>
    </location>
</feature>
<reference evidence="14" key="1">
    <citation type="submission" date="2017-01" db="EMBL/GenBank/DDBJ databases">
        <authorList>
            <person name="Wang Y."/>
            <person name="White M."/>
            <person name="Kvist S."/>
            <person name="Moncalvo J.-M."/>
        </authorList>
    </citation>
    <scope>NUCLEOTIDE SEQUENCE [LARGE SCALE GENOMIC DNA]</scope>
    <source>
        <strain evidence="14">COL-18-3</strain>
    </source>
</reference>
<evidence type="ECO:0000256" key="3">
    <source>
        <dbReference type="ARBA" id="ARBA00004947"/>
    </source>
</evidence>
<dbReference type="GO" id="GO:0006012">
    <property type="term" value="P:galactose metabolic process"/>
    <property type="evidence" value="ECO:0007669"/>
    <property type="project" value="UniProtKB-UniPathway"/>
</dbReference>
<dbReference type="InterPro" id="IPR005886">
    <property type="entry name" value="UDP_G4E"/>
</dbReference>
<dbReference type="Proteomes" id="UP000188320">
    <property type="component" value="Unassembled WGS sequence"/>
</dbReference>
<dbReference type="PANTHER" id="PTHR43725:SF47">
    <property type="entry name" value="UDP-GLUCOSE 4-EPIMERASE"/>
    <property type="match status" value="1"/>
</dbReference>
<comment type="pathway">
    <text evidence="4">Carbohydrate metabolism; hexose metabolism.</text>
</comment>
<keyword evidence="10" id="KW-0119">Carbohydrate metabolism</keyword>
<evidence type="ECO:0000256" key="7">
    <source>
        <dbReference type="ARBA" id="ARBA00037676"/>
    </source>
</evidence>
<comment type="catalytic activity">
    <reaction evidence="1 10">
        <text>UDP-alpha-D-glucose = UDP-alpha-D-galactose</text>
        <dbReference type="Rhea" id="RHEA:22168"/>
        <dbReference type="ChEBI" id="CHEBI:58885"/>
        <dbReference type="ChEBI" id="CHEBI:66914"/>
        <dbReference type="EC" id="5.1.3.2"/>
    </reaction>
</comment>
<dbReference type="AlphaFoldDB" id="A0A1R1PY72"/>
<comment type="pathway">
    <text evidence="3 10">Carbohydrate metabolism; galactose metabolism.</text>
</comment>
<comment type="function">
    <text evidence="7">Mutarotase converts alpha-aldose to the beta-anomer. It is active on D-glucose, L-arabinose, D-xylose, D-galactose, maltose and lactose.</text>
</comment>
<dbReference type="UniPathway" id="UPA00214"/>
<dbReference type="CDD" id="cd05247">
    <property type="entry name" value="UDP_G4E_1_SDR_e"/>
    <property type="match status" value="1"/>
</dbReference>
<dbReference type="InterPro" id="IPR036291">
    <property type="entry name" value="NAD(P)-bd_dom_sf"/>
</dbReference>
<dbReference type="OrthoDB" id="9402762at2759"/>
<feature type="chain" id="PRO_5012051310" description="UDP-glucose 4-epimerase" evidence="11">
    <location>
        <begin position="24"/>
        <end position="396"/>
    </location>
</feature>
<comment type="similarity">
    <text evidence="10">Belongs to the NAD(P)-dependent epimerase/dehydratase family.</text>
</comment>
<feature type="signal peptide" evidence="11">
    <location>
        <begin position="1"/>
        <end position="23"/>
    </location>
</feature>
<comment type="similarity">
    <text evidence="9">In the C-terminal section; belongs to the aldose epimerase family.</text>
</comment>
<keyword evidence="14" id="KW-1185">Reference proteome</keyword>
<keyword evidence="5 10" id="KW-0520">NAD</keyword>
<dbReference type="GO" id="GO:0003978">
    <property type="term" value="F:UDP-glucose 4-epimerase activity"/>
    <property type="evidence" value="ECO:0007669"/>
    <property type="project" value="UniProtKB-UniRule"/>
</dbReference>
<dbReference type="PANTHER" id="PTHR43725">
    <property type="entry name" value="UDP-GLUCOSE 4-EPIMERASE"/>
    <property type="match status" value="1"/>
</dbReference>
<keyword evidence="11" id="KW-0732">Signal</keyword>
<evidence type="ECO:0000256" key="4">
    <source>
        <dbReference type="ARBA" id="ARBA00005028"/>
    </source>
</evidence>
<evidence type="ECO:0000256" key="1">
    <source>
        <dbReference type="ARBA" id="ARBA00000083"/>
    </source>
</evidence>
<evidence type="ECO:0000313" key="14">
    <source>
        <dbReference type="Proteomes" id="UP000188320"/>
    </source>
</evidence>
<evidence type="ECO:0000256" key="2">
    <source>
        <dbReference type="ARBA" id="ARBA00001911"/>
    </source>
</evidence>
<evidence type="ECO:0000256" key="5">
    <source>
        <dbReference type="ARBA" id="ARBA00023027"/>
    </source>
</evidence>
<dbReference type="Gene3D" id="3.40.50.720">
    <property type="entry name" value="NAD(P)-binding Rossmann-like Domain"/>
    <property type="match status" value="1"/>
</dbReference>
<evidence type="ECO:0000256" key="8">
    <source>
        <dbReference type="ARBA" id="ARBA00037955"/>
    </source>
</evidence>
<sequence length="396" mass="44483">MYGVVFWLTLVTYFFGCRELSKGLDKQIKSKRPIASIARGSAFDTRKEYILVTGGTGYIGSHTVLKLIEEGYDVVVLDNLSNSVVEPLRRIERILGLKNQIPFYEADLLNYDDINAVFKKYRVSCVIHFAALKAVEESTREPLRYYDNNFGGTVNLLKAMQENSVKNIVFSSSATVYEYSGKDSYTEDSKLACTNPYGRTKLFMESVIEDIYNTAAGTDKQMNAVILRYFNPFGAHPSGLMGEDAGQLPNNLMPYIAQVAVGELDKVHVFGADYNTKDGTGVRDFIHIMDLARAHVYSVKKTSENCGLKVYNVGSGSGYSVLEMIEAMKEACNCQIPFVIDGRRSGDVDKVVCDPTKAERELGFKVEYTLKDMCRDLWRWQQANPHGYRTKAEKSN</sequence>
<dbReference type="SUPFAM" id="SSF51735">
    <property type="entry name" value="NAD(P)-binding Rossmann-fold domains"/>
    <property type="match status" value="1"/>
</dbReference>
<dbReference type="GO" id="GO:0005829">
    <property type="term" value="C:cytosol"/>
    <property type="evidence" value="ECO:0007669"/>
    <property type="project" value="TreeGrafter"/>
</dbReference>
<comment type="similarity">
    <text evidence="8">In the N-terminal section; belongs to the NAD(P)-dependent epimerase/dehydratase family.</text>
</comment>
<dbReference type="Gene3D" id="3.90.25.10">
    <property type="entry name" value="UDP-galactose 4-epimerase, domain 1"/>
    <property type="match status" value="1"/>
</dbReference>
<comment type="subunit">
    <text evidence="10">Homodimer.</text>
</comment>
<dbReference type="EMBL" id="LSSK01000029">
    <property type="protein sequence ID" value="OMH85914.1"/>
    <property type="molecule type" value="Genomic_DNA"/>
</dbReference>
<evidence type="ECO:0000256" key="10">
    <source>
        <dbReference type="RuleBase" id="RU366046"/>
    </source>
</evidence>
<protein>
    <recommendedName>
        <fullName evidence="10">UDP-glucose 4-epimerase</fullName>
        <ecNumber evidence="10">5.1.3.2</ecNumber>
    </recommendedName>
</protein>
<name>A0A1R1PY72_ZANCU</name>
<evidence type="ECO:0000256" key="11">
    <source>
        <dbReference type="SAM" id="SignalP"/>
    </source>
</evidence>
<evidence type="ECO:0000256" key="9">
    <source>
        <dbReference type="ARBA" id="ARBA00038238"/>
    </source>
</evidence>
<evidence type="ECO:0000256" key="6">
    <source>
        <dbReference type="ARBA" id="ARBA00023235"/>
    </source>
</evidence>
<comment type="cofactor">
    <cofactor evidence="2 10">
        <name>NAD(+)</name>
        <dbReference type="ChEBI" id="CHEBI:57540"/>
    </cofactor>
</comment>
<dbReference type="NCBIfam" id="TIGR01179">
    <property type="entry name" value="galE"/>
    <property type="match status" value="1"/>
</dbReference>
<evidence type="ECO:0000313" key="13">
    <source>
        <dbReference type="EMBL" id="OMH85914.1"/>
    </source>
</evidence>
<dbReference type="EC" id="5.1.3.2" evidence="10"/>
<comment type="caution">
    <text evidence="13">The sequence shown here is derived from an EMBL/GenBank/DDBJ whole genome shotgun (WGS) entry which is preliminary data.</text>
</comment>
<dbReference type="InterPro" id="IPR016040">
    <property type="entry name" value="NAD(P)-bd_dom"/>
</dbReference>
<dbReference type="Pfam" id="PF16363">
    <property type="entry name" value="GDP_Man_Dehyd"/>
    <property type="match status" value="1"/>
</dbReference>
<evidence type="ECO:0000259" key="12">
    <source>
        <dbReference type="Pfam" id="PF16363"/>
    </source>
</evidence>